<protein>
    <submittedName>
        <fullName evidence="1">Cof-type HAD-IIB family hydrolase</fullName>
    </submittedName>
</protein>
<dbReference type="GO" id="GO:0000287">
    <property type="term" value="F:magnesium ion binding"/>
    <property type="evidence" value="ECO:0007669"/>
    <property type="project" value="TreeGrafter"/>
</dbReference>
<dbReference type="InterPro" id="IPR000150">
    <property type="entry name" value="Cof"/>
</dbReference>
<dbReference type="Proteomes" id="UP001249020">
    <property type="component" value="Unassembled WGS sequence"/>
</dbReference>
<dbReference type="Gene3D" id="3.40.50.1000">
    <property type="entry name" value="HAD superfamily/HAD-like"/>
    <property type="match status" value="1"/>
</dbReference>
<dbReference type="EMBL" id="JAVRIE010000002">
    <property type="protein sequence ID" value="MDT0582109.1"/>
    <property type="molecule type" value="Genomic_DNA"/>
</dbReference>
<dbReference type="InterPro" id="IPR036412">
    <property type="entry name" value="HAD-like_sf"/>
</dbReference>
<dbReference type="NCBIfam" id="TIGR01484">
    <property type="entry name" value="HAD-SF-IIB"/>
    <property type="match status" value="1"/>
</dbReference>
<dbReference type="SFLD" id="SFLDG01140">
    <property type="entry name" value="C2.B:_Phosphomannomutase_and_P"/>
    <property type="match status" value="1"/>
</dbReference>
<dbReference type="GO" id="GO:0005829">
    <property type="term" value="C:cytosol"/>
    <property type="evidence" value="ECO:0007669"/>
    <property type="project" value="TreeGrafter"/>
</dbReference>
<keyword evidence="2" id="KW-1185">Reference proteome</keyword>
<evidence type="ECO:0000313" key="2">
    <source>
        <dbReference type="Proteomes" id="UP001249020"/>
    </source>
</evidence>
<sequence length="272" mass="30436">MDLIFFDLDGTLLNASSEISPFTRETLGLLRDKDIAYTVATGRSLLSAKKIVEGHFFELPHIYNNGVTIWDPAKQALSFDNLLEHSEIEDVVNSALTHGITPFVNTIENHQHFIYHSQVRHPIEKELIEKHFSRTDAKLLPLEALPKNSDVTNISMIGDNKKVASIWNEINEHPHLIAYSGPAHEGRDNSWMDVHHRLANKGSAVNNLKVDLGASNVICFGDGENDLSMFELADECYAPDNAKPQVKSKANAVIGHNHDDGIAHFLRERFSL</sequence>
<proteinExistence type="predicted"/>
<organism evidence="1 2">
    <name type="scientific">Brumicola blandensis</name>
    <dbReference type="NCBI Taxonomy" id="3075611"/>
    <lineage>
        <taxon>Bacteria</taxon>
        <taxon>Pseudomonadati</taxon>
        <taxon>Pseudomonadota</taxon>
        <taxon>Gammaproteobacteria</taxon>
        <taxon>Alteromonadales</taxon>
        <taxon>Alteromonadaceae</taxon>
        <taxon>Brumicola</taxon>
    </lineage>
</organism>
<dbReference type="PROSITE" id="PS01228">
    <property type="entry name" value="COF_1"/>
    <property type="match status" value="1"/>
</dbReference>
<dbReference type="SUPFAM" id="SSF56784">
    <property type="entry name" value="HAD-like"/>
    <property type="match status" value="1"/>
</dbReference>
<dbReference type="RefSeq" id="WP_311360891.1">
    <property type="nucleotide sequence ID" value="NZ_JAVRIE010000002.1"/>
</dbReference>
<comment type="caution">
    <text evidence="1">The sequence shown here is derived from an EMBL/GenBank/DDBJ whole genome shotgun (WGS) entry which is preliminary data.</text>
</comment>
<dbReference type="Gene3D" id="3.30.1240.10">
    <property type="match status" value="1"/>
</dbReference>
<keyword evidence="1" id="KW-0378">Hydrolase</keyword>
<name>A0AAW8R030_9ALTE</name>
<dbReference type="NCBIfam" id="TIGR00099">
    <property type="entry name" value="Cof-subfamily"/>
    <property type="match status" value="1"/>
</dbReference>
<dbReference type="PANTHER" id="PTHR10000">
    <property type="entry name" value="PHOSPHOSERINE PHOSPHATASE"/>
    <property type="match status" value="1"/>
</dbReference>
<dbReference type="Pfam" id="PF08282">
    <property type="entry name" value="Hydrolase_3"/>
    <property type="match status" value="1"/>
</dbReference>
<dbReference type="InterPro" id="IPR023214">
    <property type="entry name" value="HAD_sf"/>
</dbReference>
<dbReference type="PROSITE" id="PS01229">
    <property type="entry name" value="COF_2"/>
    <property type="match status" value="1"/>
</dbReference>
<dbReference type="PANTHER" id="PTHR10000:SF8">
    <property type="entry name" value="HAD SUPERFAMILY HYDROLASE-LIKE, TYPE 3"/>
    <property type="match status" value="1"/>
</dbReference>
<evidence type="ECO:0000313" key="1">
    <source>
        <dbReference type="EMBL" id="MDT0582109.1"/>
    </source>
</evidence>
<accession>A0AAW8R030</accession>
<dbReference type="SFLD" id="SFLDS00003">
    <property type="entry name" value="Haloacid_Dehalogenase"/>
    <property type="match status" value="1"/>
</dbReference>
<dbReference type="AlphaFoldDB" id="A0AAW8R030"/>
<gene>
    <name evidence="1" type="ORF">RM544_06135</name>
</gene>
<dbReference type="GO" id="GO:0016791">
    <property type="term" value="F:phosphatase activity"/>
    <property type="evidence" value="ECO:0007669"/>
    <property type="project" value="TreeGrafter"/>
</dbReference>
<dbReference type="InterPro" id="IPR006379">
    <property type="entry name" value="HAD-SF_hydro_IIB"/>
</dbReference>
<reference evidence="1 2" key="1">
    <citation type="submission" date="2023-09" db="EMBL/GenBank/DDBJ databases">
        <authorList>
            <person name="Rey-Velasco X."/>
        </authorList>
    </citation>
    <scope>NUCLEOTIDE SEQUENCE [LARGE SCALE GENOMIC DNA]</scope>
    <source>
        <strain evidence="1 2">W409</strain>
    </source>
</reference>